<keyword evidence="2" id="KW-0732">Signal</keyword>
<evidence type="ECO:0000313" key="4">
    <source>
        <dbReference type="Proteomes" id="UP000654075"/>
    </source>
</evidence>
<gene>
    <name evidence="3" type="ORF">PGLA1383_LOCUS6200</name>
</gene>
<feature type="transmembrane region" description="Helical" evidence="1">
    <location>
        <begin position="158"/>
        <end position="180"/>
    </location>
</feature>
<keyword evidence="1" id="KW-0812">Transmembrane</keyword>
<feature type="signal peptide" evidence="2">
    <location>
        <begin position="1"/>
        <end position="17"/>
    </location>
</feature>
<feature type="transmembrane region" description="Helical" evidence="1">
    <location>
        <begin position="216"/>
        <end position="237"/>
    </location>
</feature>
<evidence type="ECO:0000313" key="3">
    <source>
        <dbReference type="EMBL" id="CAE8587361.1"/>
    </source>
</evidence>
<feature type="transmembrane region" description="Helical" evidence="1">
    <location>
        <begin position="105"/>
        <end position="127"/>
    </location>
</feature>
<keyword evidence="1" id="KW-0472">Membrane</keyword>
<reference evidence="3" key="1">
    <citation type="submission" date="2021-02" db="EMBL/GenBank/DDBJ databases">
        <authorList>
            <person name="Dougan E. K."/>
            <person name="Rhodes N."/>
            <person name="Thang M."/>
            <person name="Chan C."/>
        </authorList>
    </citation>
    <scope>NUCLEOTIDE SEQUENCE</scope>
</reference>
<dbReference type="AlphaFoldDB" id="A0A813DFE9"/>
<evidence type="ECO:0000256" key="2">
    <source>
        <dbReference type="SAM" id="SignalP"/>
    </source>
</evidence>
<dbReference type="OrthoDB" id="418554at2759"/>
<name>A0A813DFE9_POLGL</name>
<organism evidence="3 4">
    <name type="scientific">Polarella glacialis</name>
    <name type="common">Dinoflagellate</name>
    <dbReference type="NCBI Taxonomy" id="89957"/>
    <lineage>
        <taxon>Eukaryota</taxon>
        <taxon>Sar</taxon>
        <taxon>Alveolata</taxon>
        <taxon>Dinophyceae</taxon>
        <taxon>Suessiales</taxon>
        <taxon>Suessiaceae</taxon>
        <taxon>Polarella</taxon>
    </lineage>
</organism>
<protein>
    <submittedName>
        <fullName evidence="3">Uncharacterized protein</fullName>
    </submittedName>
</protein>
<keyword evidence="1" id="KW-1133">Transmembrane helix</keyword>
<evidence type="ECO:0000256" key="1">
    <source>
        <dbReference type="SAM" id="Phobius"/>
    </source>
</evidence>
<keyword evidence="4" id="KW-1185">Reference proteome</keyword>
<feature type="transmembrane region" description="Helical" evidence="1">
    <location>
        <begin position="192"/>
        <end position="210"/>
    </location>
</feature>
<accession>A0A813DFE9</accession>
<dbReference type="Proteomes" id="UP000654075">
    <property type="component" value="Unassembled WGS sequence"/>
</dbReference>
<feature type="chain" id="PRO_5032870001" evidence="2">
    <location>
        <begin position="18"/>
        <end position="341"/>
    </location>
</feature>
<sequence length="341" mass="37146">MAMRRLSFLLLLPVAFASEAAPWVPFQSFTERKDVAAINLEEETTTPPLPLTSTPMPSSPPAIVGSIANILTHELNNTPYQFVIALLAAIFGFVMVFDGDLCFKYILVGAIFIVTYIMAMNQVSAMWDLSYNNPLRQVVGIEAGAVAGYCAFRGIEGVQIIVGVLLGVALAHQSLLVLVAQGADVLVSNRNATTAYFSVFVLGMVVVFSRKGYKTVLAFLSPAVGAALIVSALAFAVTELWVQGQLKTVSDNFPNLTPVSGTWVQFLQILWSTKSEDVGLFAGSKYNFSLQGQQWCFDRVADGTLWFLFFAIGSQMQLRRLKKAVVVEAREGLRLPLLQCA</sequence>
<feature type="transmembrane region" description="Helical" evidence="1">
    <location>
        <begin position="80"/>
        <end position="98"/>
    </location>
</feature>
<dbReference type="EMBL" id="CAJNNV010002557">
    <property type="protein sequence ID" value="CAE8587361.1"/>
    <property type="molecule type" value="Genomic_DNA"/>
</dbReference>
<proteinExistence type="predicted"/>
<comment type="caution">
    <text evidence="3">The sequence shown here is derived from an EMBL/GenBank/DDBJ whole genome shotgun (WGS) entry which is preliminary data.</text>
</comment>